<organism evidence="1 2">
    <name type="scientific">Hyalomma asiaticum</name>
    <name type="common">Tick</name>
    <dbReference type="NCBI Taxonomy" id="266040"/>
    <lineage>
        <taxon>Eukaryota</taxon>
        <taxon>Metazoa</taxon>
        <taxon>Ecdysozoa</taxon>
        <taxon>Arthropoda</taxon>
        <taxon>Chelicerata</taxon>
        <taxon>Arachnida</taxon>
        <taxon>Acari</taxon>
        <taxon>Parasitiformes</taxon>
        <taxon>Ixodida</taxon>
        <taxon>Ixodoidea</taxon>
        <taxon>Ixodidae</taxon>
        <taxon>Hyalomminae</taxon>
        <taxon>Hyalomma</taxon>
    </lineage>
</organism>
<accession>A0ACB7SK15</accession>
<evidence type="ECO:0000313" key="1">
    <source>
        <dbReference type="EMBL" id="KAH6934259.1"/>
    </source>
</evidence>
<dbReference type="Proteomes" id="UP000821845">
    <property type="component" value="Chromosome 4"/>
</dbReference>
<evidence type="ECO:0000313" key="2">
    <source>
        <dbReference type="Proteomes" id="UP000821845"/>
    </source>
</evidence>
<proteinExistence type="predicted"/>
<dbReference type="EMBL" id="CM023484">
    <property type="protein sequence ID" value="KAH6934259.1"/>
    <property type="molecule type" value="Genomic_DNA"/>
</dbReference>
<reference evidence="1" key="1">
    <citation type="submission" date="2020-05" db="EMBL/GenBank/DDBJ databases">
        <title>Large-scale comparative analyses of tick genomes elucidate their genetic diversity and vector capacities.</title>
        <authorList>
            <person name="Jia N."/>
            <person name="Wang J."/>
            <person name="Shi W."/>
            <person name="Du L."/>
            <person name="Sun Y."/>
            <person name="Zhan W."/>
            <person name="Jiang J."/>
            <person name="Wang Q."/>
            <person name="Zhang B."/>
            <person name="Ji P."/>
            <person name="Sakyi L.B."/>
            <person name="Cui X."/>
            <person name="Yuan T."/>
            <person name="Jiang B."/>
            <person name="Yang W."/>
            <person name="Lam T.T.-Y."/>
            <person name="Chang Q."/>
            <person name="Ding S."/>
            <person name="Wang X."/>
            <person name="Zhu J."/>
            <person name="Ruan X."/>
            <person name="Zhao L."/>
            <person name="Wei J."/>
            <person name="Que T."/>
            <person name="Du C."/>
            <person name="Cheng J."/>
            <person name="Dai P."/>
            <person name="Han X."/>
            <person name="Huang E."/>
            <person name="Gao Y."/>
            <person name="Liu J."/>
            <person name="Shao H."/>
            <person name="Ye R."/>
            <person name="Li L."/>
            <person name="Wei W."/>
            <person name="Wang X."/>
            <person name="Wang C."/>
            <person name="Yang T."/>
            <person name="Huo Q."/>
            <person name="Li W."/>
            <person name="Guo W."/>
            <person name="Chen H."/>
            <person name="Zhou L."/>
            <person name="Ni X."/>
            <person name="Tian J."/>
            <person name="Zhou Y."/>
            <person name="Sheng Y."/>
            <person name="Liu T."/>
            <person name="Pan Y."/>
            <person name="Xia L."/>
            <person name="Li J."/>
            <person name="Zhao F."/>
            <person name="Cao W."/>
        </authorList>
    </citation>
    <scope>NUCLEOTIDE SEQUENCE</scope>
    <source>
        <strain evidence="1">Hyas-2018</strain>
    </source>
</reference>
<protein>
    <submittedName>
        <fullName evidence="1">Uncharacterized protein</fullName>
    </submittedName>
</protein>
<comment type="caution">
    <text evidence="1">The sequence shown here is derived from an EMBL/GenBank/DDBJ whole genome shotgun (WGS) entry which is preliminary data.</text>
</comment>
<name>A0ACB7SK15_HYAAI</name>
<sequence length="250" mass="27948">MVEQGSAEREHAEYSYCCAFGGPRAAAPPSGNLSPNNDPGEEVTRLPFIEPSVTERAPLTFSMIRLGVLLAPCYAAFPKNALISGPWRLDRRDGWMNSVTSSLDTTSQWKQIELLQQLQEKEGLKAATNFCVPMMSTTARCIRQRGCWNNNPSAAQFRNTYRTLVHARVLSSNSSNVVPQVNGIRLSSILEDISSSPSGKLWPYSVEPNDCHTTPQTKKQYLICVTDLSDTYLRLLTLRRSSRRGHYYQA</sequence>
<gene>
    <name evidence="1" type="ORF">HPB50_022792</name>
</gene>
<keyword evidence="2" id="KW-1185">Reference proteome</keyword>